<dbReference type="Gene3D" id="1.10.150.170">
    <property type="entry name" value="Putative methyltransferase TM0872, insert domain"/>
    <property type="match status" value="1"/>
</dbReference>
<evidence type="ECO:0000256" key="3">
    <source>
        <dbReference type="ARBA" id="ARBA00022679"/>
    </source>
</evidence>
<comment type="caution">
    <text evidence="5">The sequence shown here is derived from an EMBL/GenBank/DDBJ whole genome shotgun (WGS) entry which is preliminary data.</text>
</comment>
<dbReference type="PANTHER" id="PTHR11265">
    <property type="entry name" value="S-ADENOSYL-METHYLTRANSFERASE MRAW"/>
    <property type="match status" value="1"/>
</dbReference>
<comment type="similarity">
    <text evidence="1">Belongs to the methyltransferase superfamily. RsmH family.</text>
</comment>
<evidence type="ECO:0008006" key="6">
    <source>
        <dbReference type="Google" id="ProtNLM"/>
    </source>
</evidence>
<protein>
    <recommendedName>
        <fullName evidence="6">16S rRNA (Cytosine(1402)-N(4))-methyltransferase</fullName>
    </recommendedName>
</protein>
<dbReference type="GO" id="GO:0070475">
    <property type="term" value="P:rRNA base methylation"/>
    <property type="evidence" value="ECO:0007669"/>
    <property type="project" value="TreeGrafter"/>
</dbReference>
<dbReference type="InterPro" id="IPR029063">
    <property type="entry name" value="SAM-dependent_MTases_sf"/>
</dbReference>
<evidence type="ECO:0000256" key="4">
    <source>
        <dbReference type="ARBA" id="ARBA00022691"/>
    </source>
</evidence>
<dbReference type="HAMAP" id="MF_01007">
    <property type="entry name" value="16SrRNA_methyltr_H"/>
    <property type="match status" value="1"/>
</dbReference>
<sequence>MIHIPVLQKEILEYLDPKSNENFIDCTFGQGGHSLAILEKNGPRGKVLGIEIDQELYKKLKATGIRKRLTLVRDSYINLKEIIKKIRPISGILFDLGMSSWHLEESGRGFSFLRNEPLDMRYNPQNPLTPLKVNGAWRKHKENKPLTGLTAEKILNFWSKDAIEKILKDYGEERYARIIAESIIEKRNIRPIKTTFQLAETIKYVVPKRYLRNRIHFATRTFQALRIAVNDELNNLERTLPQALESIRKGGRLVIISFHSLEDRIVKNFFKKMANPLKVCETKFEKAKEGLPADLSAEDLSKAGLPAPYFRQRRIVSRLRILTKKPVRPSPEEIRVNPRSRSAKLRAAVKI</sequence>
<dbReference type="Pfam" id="PF01795">
    <property type="entry name" value="Methyltransf_5"/>
    <property type="match status" value="2"/>
</dbReference>
<evidence type="ECO:0000256" key="2">
    <source>
        <dbReference type="ARBA" id="ARBA00022603"/>
    </source>
</evidence>
<proteinExistence type="inferred from homology"/>
<reference evidence="5" key="1">
    <citation type="journal article" date="2015" name="Nature">
        <title>Complex archaea that bridge the gap between prokaryotes and eukaryotes.</title>
        <authorList>
            <person name="Spang A."/>
            <person name="Saw J.H."/>
            <person name="Jorgensen S.L."/>
            <person name="Zaremba-Niedzwiedzka K."/>
            <person name="Martijn J."/>
            <person name="Lind A.E."/>
            <person name="van Eijk R."/>
            <person name="Schleper C."/>
            <person name="Guy L."/>
            <person name="Ettema T.J."/>
        </authorList>
    </citation>
    <scope>NUCLEOTIDE SEQUENCE</scope>
</reference>
<dbReference type="NCBIfam" id="TIGR00006">
    <property type="entry name" value="16S rRNA (cytosine(1402)-N(4))-methyltransferase RsmH"/>
    <property type="match status" value="1"/>
</dbReference>
<dbReference type="EMBL" id="LAZR01000136">
    <property type="protein sequence ID" value="KKN87660.1"/>
    <property type="molecule type" value="Genomic_DNA"/>
</dbReference>
<keyword evidence="4" id="KW-0949">S-adenosyl-L-methionine</keyword>
<accession>A0A0F9U334</accession>
<gene>
    <name evidence="5" type="ORF">LCGC14_0257100</name>
</gene>
<dbReference type="PIRSF" id="PIRSF004486">
    <property type="entry name" value="MraW"/>
    <property type="match status" value="1"/>
</dbReference>
<name>A0A0F9U334_9ZZZZ</name>
<dbReference type="SUPFAM" id="SSF81799">
    <property type="entry name" value="Putative methyltransferase TM0872, insert domain"/>
    <property type="match status" value="1"/>
</dbReference>
<dbReference type="InterPro" id="IPR002903">
    <property type="entry name" value="RsmH"/>
</dbReference>
<evidence type="ECO:0000313" key="5">
    <source>
        <dbReference type="EMBL" id="KKN87660.1"/>
    </source>
</evidence>
<dbReference type="InterPro" id="IPR023397">
    <property type="entry name" value="SAM-dep_MeTrfase_MraW_recog"/>
</dbReference>
<evidence type="ECO:0000256" key="1">
    <source>
        <dbReference type="ARBA" id="ARBA00010396"/>
    </source>
</evidence>
<dbReference type="AlphaFoldDB" id="A0A0F9U334"/>
<organism evidence="5">
    <name type="scientific">marine sediment metagenome</name>
    <dbReference type="NCBI Taxonomy" id="412755"/>
    <lineage>
        <taxon>unclassified sequences</taxon>
        <taxon>metagenomes</taxon>
        <taxon>ecological metagenomes</taxon>
    </lineage>
</organism>
<keyword evidence="2" id="KW-0489">Methyltransferase</keyword>
<keyword evidence="3" id="KW-0808">Transferase</keyword>
<dbReference type="Gene3D" id="3.40.50.150">
    <property type="entry name" value="Vaccinia Virus protein VP39"/>
    <property type="match status" value="1"/>
</dbReference>
<dbReference type="SUPFAM" id="SSF53335">
    <property type="entry name" value="S-adenosyl-L-methionine-dependent methyltransferases"/>
    <property type="match status" value="1"/>
</dbReference>
<dbReference type="GO" id="GO:0071424">
    <property type="term" value="F:rRNA (cytosine-N4-)-methyltransferase activity"/>
    <property type="evidence" value="ECO:0007669"/>
    <property type="project" value="TreeGrafter"/>
</dbReference>
<dbReference type="PANTHER" id="PTHR11265:SF0">
    <property type="entry name" value="12S RRNA N4-METHYLCYTIDINE METHYLTRANSFERASE"/>
    <property type="match status" value="1"/>
</dbReference>